<evidence type="ECO:0000256" key="5">
    <source>
        <dbReference type="ARBA" id="ARBA00022691"/>
    </source>
</evidence>
<proteinExistence type="inferred from homology"/>
<feature type="binding site" evidence="7">
    <location>
        <position position="182"/>
    </location>
    <ligand>
        <name>S-adenosyl-L-methionine</name>
        <dbReference type="ChEBI" id="CHEBI:59789"/>
    </ligand>
</feature>
<evidence type="ECO:0000313" key="8">
    <source>
        <dbReference type="EMBL" id="OOR85543.1"/>
    </source>
</evidence>
<feature type="binding site" evidence="7">
    <location>
        <position position="108"/>
    </location>
    <ligand>
        <name>S-adenosyl-L-methionine</name>
        <dbReference type="ChEBI" id="CHEBI:59789"/>
    </ligand>
</feature>
<organism evidence="8 9">
    <name type="scientific">Moraxella canis</name>
    <dbReference type="NCBI Taxonomy" id="90239"/>
    <lineage>
        <taxon>Bacteria</taxon>
        <taxon>Pseudomonadati</taxon>
        <taxon>Pseudomonadota</taxon>
        <taxon>Gammaproteobacteria</taxon>
        <taxon>Moraxellales</taxon>
        <taxon>Moraxellaceae</taxon>
        <taxon>Moraxella</taxon>
    </lineage>
</organism>
<feature type="binding site" evidence="7">
    <location>
        <begin position="255"/>
        <end position="258"/>
    </location>
    <ligand>
        <name>substrate</name>
    </ligand>
</feature>
<feature type="binding site" evidence="7">
    <location>
        <position position="186"/>
    </location>
    <ligand>
        <name>substrate</name>
    </ligand>
</feature>
<evidence type="ECO:0000256" key="4">
    <source>
        <dbReference type="ARBA" id="ARBA00022679"/>
    </source>
</evidence>
<dbReference type="GO" id="GO:0043527">
    <property type="term" value="C:tRNA methyltransferase complex"/>
    <property type="evidence" value="ECO:0007669"/>
    <property type="project" value="TreeGrafter"/>
</dbReference>
<feature type="binding site" evidence="7">
    <location>
        <position position="160"/>
    </location>
    <ligand>
        <name>S-adenosyl-L-methionine</name>
        <dbReference type="ChEBI" id="CHEBI:59789"/>
    </ligand>
</feature>
<gene>
    <name evidence="7" type="primary">trmB</name>
    <name evidence="8" type="ORF">B0180_01780</name>
</gene>
<dbReference type="PANTHER" id="PTHR23417">
    <property type="entry name" value="3-DEOXY-D-MANNO-OCTULOSONIC-ACID TRANSFERASE/TRNA GUANINE-N 7 - -METHYLTRANSFERASE"/>
    <property type="match status" value="1"/>
</dbReference>
<dbReference type="GO" id="GO:0008176">
    <property type="term" value="F:tRNA (guanine(46)-N7)-methyltransferase activity"/>
    <property type="evidence" value="ECO:0007669"/>
    <property type="project" value="UniProtKB-UniRule"/>
</dbReference>
<reference evidence="8 9" key="1">
    <citation type="submission" date="2017-02" db="EMBL/GenBank/DDBJ databases">
        <title>Draft genome sequence of Moraxella canis CCUG 8415A type strain.</title>
        <authorList>
            <person name="Engstrom-Jakobsson H."/>
            <person name="Salva-Serra F."/>
            <person name="Thorell K."/>
            <person name="Gonzales-Siles L."/>
            <person name="Karlsson R."/>
            <person name="Boulund F."/>
            <person name="Engstrand L."/>
            <person name="Moore E."/>
        </authorList>
    </citation>
    <scope>NUCLEOTIDE SEQUENCE [LARGE SCALE GENOMIC DNA]</scope>
    <source>
        <strain evidence="8 9">CCUG 8415A</strain>
    </source>
</reference>
<dbReference type="RefSeq" id="WP_078255390.1">
    <property type="nucleotide sequence ID" value="NZ_MUXT01000001.1"/>
</dbReference>
<comment type="caution">
    <text evidence="7">Lacks conserved residue(s) required for the propagation of feature annotation.</text>
</comment>
<evidence type="ECO:0000313" key="9">
    <source>
        <dbReference type="Proteomes" id="UP000190322"/>
    </source>
</evidence>
<dbReference type="InterPro" id="IPR003358">
    <property type="entry name" value="tRNA_(Gua-N-7)_MeTrfase_Trmb"/>
</dbReference>
<dbReference type="InterPro" id="IPR055361">
    <property type="entry name" value="tRNA_methyltr_TrmB_bact"/>
</dbReference>
<comment type="function">
    <text evidence="2 7">Catalyzes the formation of N(7)-methylguanine at position 46 (m7G46) in tRNA.</text>
</comment>
<dbReference type="InterPro" id="IPR029063">
    <property type="entry name" value="SAM-dependent_MTases_sf"/>
</dbReference>
<keyword evidence="5 7" id="KW-0949">S-adenosyl-L-methionine</keyword>
<dbReference type="CDD" id="cd02440">
    <property type="entry name" value="AdoMet_MTases"/>
    <property type="match status" value="1"/>
</dbReference>
<evidence type="ECO:0000256" key="2">
    <source>
        <dbReference type="ARBA" id="ARBA00003015"/>
    </source>
</evidence>
<keyword evidence="4 7" id="KW-0808">Transferase</keyword>
<feature type="binding site" evidence="7">
    <location>
        <position position="218"/>
    </location>
    <ligand>
        <name>substrate</name>
    </ligand>
</feature>
<dbReference type="PROSITE" id="PS51625">
    <property type="entry name" value="SAM_MT_TRMB"/>
    <property type="match status" value="1"/>
</dbReference>
<protein>
    <recommendedName>
        <fullName evidence="7">tRNA (guanine-N(7)-)-methyltransferase</fullName>
        <ecNumber evidence="7">2.1.1.33</ecNumber>
    </recommendedName>
    <alternativeName>
        <fullName evidence="7">tRNA (guanine(46)-N(7))-methyltransferase</fullName>
    </alternativeName>
    <alternativeName>
        <fullName evidence="7">tRNA(m7G46)-methyltransferase</fullName>
    </alternativeName>
</protein>
<evidence type="ECO:0000256" key="6">
    <source>
        <dbReference type="ARBA" id="ARBA00022694"/>
    </source>
</evidence>
<dbReference type="EC" id="2.1.1.33" evidence="7"/>
<comment type="caution">
    <text evidence="8">The sequence shown here is derived from an EMBL/GenBank/DDBJ whole genome shotgun (WGS) entry which is preliminary data.</text>
</comment>
<feature type="binding site" evidence="7">
    <location>
        <position position="133"/>
    </location>
    <ligand>
        <name>S-adenosyl-L-methionine</name>
        <dbReference type="ChEBI" id="CHEBI:59789"/>
    </ligand>
</feature>
<comment type="catalytic activity">
    <reaction evidence="1 7">
        <text>guanosine(46) in tRNA + S-adenosyl-L-methionine = N(7)-methylguanosine(46) in tRNA + S-adenosyl-L-homocysteine</text>
        <dbReference type="Rhea" id="RHEA:42708"/>
        <dbReference type="Rhea" id="RHEA-COMP:10188"/>
        <dbReference type="Rhea" id="RHEA-COMP:10189"/>
        <dbReference type="ChEBI" id="CHEBI:57856"/>
        <dbReference type="ChEBI" id="CHEBI:59789"/>
        <dbReference type="ChEBI" id="CHEBI:74269"/>
        <dbReference type="ChEBI" id="CHEBI:74480"/>
        <dbReference type="EC" id="2.1.1.33"/>
    </reaction>
</comment>
<dbReference type="AlphaFoldDB" id="A0A1S9ZQ82"/>
<evidence type="ECO:0000256" key="1">
    <source>
        <dbReference type="ARBA" id="ARBA00000142"/>
    </source>
</evidence>
<dbReference type="HAMAP" id="MF_01057">
    <property type="entry name" value="tRNA_methyltr_TrmB"/>
    <property type="match status" value="1"/>
</dbReference>
<name>A0A1S9ZQ82_9GAMM</name>
<evidence type="ECO:0000256" key="7">
    <source>
        <dbReference type="HAMAP-Rule" id="MF_01057"/>
    </source>
</evidence>
<dbReference type="NCBIfam" id="TIGR00091">
    <property type="entry name" value="tRNA (guanosine(46)-N7)-methyltransferase TrmB"/>
    <property type="match status" value="1"/>
</dbReference>
<keyword evidence="3 7" id="KW-0489">Methyltransferase</keyword>
<dbReference type="Proteomes" id="UP000190322">
    <property type="component" value="Unassembled WGS sequence"/>
</dbReference>
<dbReference type="Pfam" id="PF02390">
    <property type="entry name" value="Methyltransf_4"/>
    <property type="match status" value="1"/>
</dbReference>
<dbReference type="PANTHER" id="PTHR23417:SF14">
    <property type="entry name" value="PENTACOTRIPEPTIDE-REPEAT REGION OF PRORP DOMAIN-CONTAINING PROTEIN"/>
    <property type="match status" value="1"/>
</dbReference>
<accession>A0A1S9ZQ82</accession>
<comment type="similarity">
    <text evidence="7">Belongs to the class I-like SAM-binding methyltransferase superfamily. TrmB family.</text>
</comment>
<comment type="pathway">
    <text evidence="7">tRNA modification; N(7)-methylguanine-tRNA biosynthesis.</text>
</comment>
<sequence>MTNSTPQDTQNVLVDTHASQAIDKDEISTRLAKLAQTPEQFRKINTFMKRRTHMSQHHEQALLDERFGDIYVNPTGELGKLGDVSAITDLRALFTNTPNGERAPLTLEIGFGMGDSLFEMAKNAPETNFVGIEVHEPGIGRLTALADEAGLANLKVINGDAIALLENLPDQHLDTVQLYFPDPWQKKRHYKRRFVTHDRMAKVARVLKSGGKFHAATDWEHYAFWMLEVLDGMPEFINSCKKGNFTPRPDFRPLTKFEKRGITHGHGVWDLIYLKA</sequence>
<dbReference type="SUPFAM" id="SSF53335">
    <property type="entry name" value="S-adenosyl-L-methionine-dependent methyltransferases"/>
    <property type="match status" value="1"/>
</dbReference>
<keyword evidence="6 7" id="KW-0819">tRNA processing</keyword>
<dbReference type="UniPathway" id="UPA00989"/>
<evidence type="ECO:0000256" key="3">
    <source>
        <dbReference type="ARBA" id="ARBA00022603"/>
    </source>
</evidence>
<dbReference type="EMBL" id="MUXT01000001">
    <property type="protein sequence ID" value="OOR85543.1"/>
    <property type="molecule type" value="Genomic_DNA"/>
</dbReference>
<dbReference type="Gene3D" id="3.40.50.150">
    <property type="entry name" value="Vaccinia Virus protein VP39"/>
    <property type="match status" value="1"/>
</dbReference>